<comment type="subcellular location">
    <subcellularLocation>
        <location evidence="1">Membrane</location>
        <topology evidence="1">Multi-pass membrane protein</topology>
    </subcellularLocation>
</comment>
<proteinExistence type="inferred from homology"/>
<dbReference type="Pfam" id="PF00153">
    <property type="entry name" value="Mito_carr"/>
    <property type="match status" value="1"/>
</dbReference>
<evidence type="ECO:0000256" key="4">
    <source>
        <dbReference type="ARBA" id="ARBA00022692"/>
    </source>
</evidence>
<evidence type="ECO:0000256" key="5">
    <source>
        <dbReference type="ARBA" id="ARBA00022737"/>
    </source>
</evidence>
<dbReference type="InterPro" id="IPR018108">
    <property type="entry name" value="MCP_transmembrane"/>
</dbReference>
<keyword evidence="3 9" id="KW-0813">Transport</keyword>
<organism evidence="10 11">
    <name type="scientific">Trifolium subterraneum</name>
    <name type="common">Subterranean clover</name>
    <dbReference type="NCBI Taxonomy" id="3900"/>
    <lineage>
        <taxon>Eukaryota</taxon>
        <taxon>Viridiplantae</taxon>
        <taxon>Streptophyta</taxon>
        <taxon>Embryophyta</taxon>
        <taxon>Tracheophyta</taxon>
        <taxon>Spermatophyta</taxon>
        <taxon>Magnoliopsida</taxon>
        <taxon>eudicotyledons</taxon>
        <taxon>Gunneridae</taxon>
        <taxon>Pentapetalae</taxon>
        <taxon>rosids</taxon>
        <taxon>fabids</taxon>
        <taxon>Fabales</taxon>
        <taxon>Fabaceae</taxon>
        <taxon>Papilionoideae</taxon>
        <taxon>50 kb inversion clade</taxon>
        <taxon>NPAAA clade</taxon>
        <taxon>Hologalegina</taxon>
        <taxon>IRL clade</taxon>
        <taxon>Trifolieae</taxon>
        <taxon>Trifolium</taxon>
    </lineage>
</organism>
<feature type="repeat" description="Solcar" evidence="8">
    <location>
        <begin position="11"/>
        <end position="104"/>
    </location>
</feature>
<reference evidence="11" key="1">
    <citation type="journal article" date="2017" name="Front. Plant Sci.">
        <title>Climate Clever Clovers: New Paradigm to Reduce the Environmental Footprint of Ruminants by Breeding Low Methanogenic Forages Utilizing Haplotype Variation.</title>
        <authorList>
            <person name="Kaur P."/>
            <person name="Appels R."/>
            <person name="Bayer P.E."/>
            <person name="Keeble-Gagnere G."/>
            <person name="Wang J."/>
            <person name="Hirakawa H."/>
            <person name="Shirasawa K."/>
            <person name="Vercoe P."/>
            <person name="Stefanova K."/>
            <person name="Durmic Z."/>
            <person name="Nichols P."/>
            <person name="Revell C."/>
            <person name="Isobe S.N."/>
            <person name="Edwards D."/>
            <person name="Erskine W."/>
        </authorList>
    </citation>
    <scope>NUCLEOTIDE SEQUENCE [LARGE SCALE GENOMIC DNA]</scope>
    <source>
        <strain evidence="11">cv. Daliak</strain>
    </source>
</reference>
<name>A0A2Z6MPA8_TRISU</name>
<dbReference type="GO" id="GO:0022857">
    <property type="term" value="F:transmembrane transporter activity"/>
    <property type="evidence" value="ECO:0007669"/>
    <property type="project" value="UniProtKB-ARBA"/>
</dbReference>
<keyword evidence="11" id="KW-1185">Reference proteome</keyword>
<dbReference type="InterPro" id="IPR002067">
    <property type="entry name" value="MCP"/>
</dbReference>
<dbReference type="AlphaFoldDB" id="A0A2Z6MPA8"/>
<evidence type="ECO:0000256" key="1">
    <source>
        <dbReference type="ARBA" id="ARBA00004141"/>
    </source>
</evidence>
<dbReference type="PROSITE" id="PS50920">
    <property type="entry name" value="SOLCAR"/>
    <property type="match status" value="1"/>
</dbReference>
<evidence type="ECO:0000256" key="6">
    <source>
        <dbReference type="ARBA" id="ARBA00022989"/>
    </source>
</evidence>
<gene>
    <name evidence="10" type="ORF">TSUD_162790</name>
</gene>
<evidence type="ECO:0000256" key="3">
    <source>
        <dbReference type="ARBA" id="ARBA00022448"/>
    </source>
</evidence>
<dbReference type="EMBL" id="DF973548">
    <property type="protein sequence ID" value="GAU34178.1"/>
    <property type="molecule type" value="Genomic_DNA"/>
</dbReference>
<evidence type="ECO:0000256" key="9">
    <source>
        <dbReference type="RuleBase" id="RU000488"/>
    </source>
</evidence>
<dbReference type="SUPFAM" id="SSF103506">
    <property type="entry name" value="Mitochondrial carrier"/>
    <property type="match status" value="1"/>
</dbReference>
<keyword evidence="4 8" id="KW-0812">Transmembrane</keyword>
<dbReference type="InterPro" id="IPR023395">
    <property type="entry name" value="MCP_dom_sf"/>
</dbReference>
<evidence type="ECO:0000256" key="2">
    <source>
        <dbReference type="ARBA" id="ARBA00006375"/>
    </source>
</evidence>
<keyword evidence="7 8" id="KW-0472">Membrane</keyword>
<evidence type="ECO:0000313" key="10">
    <source>
        <dbReference type="EMBL" id="GAU34178.1"/>
    </source>
</evidence>
<dbReference type="InterPro" id="IPR050391">
    <property type="entry name" value="Mito_Metabolite_Transporter"/>
</dbReference>
<dbReference type="OrthoDB" id="448427at2759"/>
<dbReference type="GO" id="GO:0016020">
    <property type="term" value="C:membrane"/>
    <property type="evidence" value="ECO:0007669"/>
    <property type="project" value="UniProtKB-SubCell"/>
</dbReference>
<keyword evidence="5" id="KW-0677">Repeat</keyword>
<accession>A0A2Z6MPA8</accession>
<comment type="similarity">
    <text evidence="2 9">Belongs to the mitochondrial carrier (TC 2.A.29) family.</text>
</comment>
<dbReference type="Proteomes" id="UP000242715">
    <property type="component" value="Unassembled WGS sequence"/>
</dbReference>
<keyword evidence="6" id="KW-1133">Transmembrane helix</keyword>
<dbReference type="PANTHER" id="PTHR45618">
    <property type="entry name" value="MITOCHONDRIAL DICARBOXYLATE CARRIER-RELATED"/>
    <property type="match status" value="1"/>
</dbReference>
<evidence type="ECO:0000256" key="7">
    <source>
        <dbReference type="ARBA" id="ARBA00023136"/>
    </source>
</evidence>
<dbReference type="Gene3D" id="1.50.40.10">
    <property type="entry name" value="Mitochondrial carrier domain"/>
    <property type="match status" value="1"/>
</dbReference>
<protein>
    <submittedName>
        <fullName evidence="10">Uncharacterized protein</fullName>
    </submittedName>
</protein>
<dbReference type="PRINTS" id="PR00784">
    <property type="entry name" value="MTUNCOUPLING"/>
</dbReference>
<evidence type="ECO:0000313" key="11">
    <source>
        <dbReference type="Proteomes" id="UP000242715"/>
    </source>
</evidence>
<evidence type="ECO:0000256" key="8">
    <source>
        <dbReference type="PROSITE-ProRule" id="PRU00282"/>
    </source>
</evidence>
<sequence length="126" mass="13403">MVGGGNTKSDISFAGTFASSAFSACFAEICTIPLDTAKVRLQLQKQAVGDTVTLPKYKGMLGTVGTIAREEGLSALWKGIVPGLHRQCLYGGLRIGLYEPVKNLYVGKDHVGDVPLLKKISCCLNN</sequence>